<feature type="compositionally biased region" description="Low complexity" evidence="4">
    <location>
        <begin position="251"/>
        <end position="265"/>
    </location>
</feature>
<evidence type="ECO:0008006" key="7">
    <source>
        <dbReference type="Google" id="ProtNLM"/>
    </source>
</evidence>
<sequence>MSTAPFKEDALNRFRITHSDRDLKPLIRRLNRLSVLSSTVNDNNNDDVEVEMERELVKMELLKWKLSIERILGSINNLNKQSEIYKKQTIDTVTRTEQLRAALVREKEELENKRKLREHQVKCDEIAKRILVRGKTRKELDEQISNLTESLKDHQNSHSLYIEISQSRLNTFNEITRLINECKSLKLPIEPTSTLDDIIPQQQNQQNNEKMDIDPLITVSSSSSSSKLNLSALEFQPSIPSGASPMIKTDSTSSTSNKKAAATSNRASAPPQQPTNTNNLKPPSSGHLLPSRPTKSNSSNSTTTTGSSKLKRQGSSGPTLPNRPTNLRSSTTPASLHGPGPHTGGSLEDGEVGPEEGEVNVNEDSKKRPRGNNDNNSNSNTSRNTRSRNK</sequence>
<proteinExistence type="predicted"/>
<name>A0AAX4K1U1_9TREE</name>
<reference evidence="5 6" key="1">
    <citation type="submission" date="2024-01" db="EMBL/GenBank/DDBJ databases">
        <title>Comparative genomics of Cryptococcus and Kwoniella reveals pathogenesis evolution and contrasting modes of karyotype evolution via chromosome fusion or intercentromeric recombination.</title>
        <authorList>
            <person name="Coelho M.A."/>
            <person name="David-Palma M."/>
            <person name="Shea T."/>
            <person name="Bowers K."/>
            <person name="McGinley-Smith S."/>
            <person name="Mohammad A.W."/>
            <person name="Gnirke A."/>
            <person name="Yurkov A.M."/>
            <person name="Nowrousian M."/>
            <person name="Sun S."/>
            <person name="Cuomo C.A."/>
            <person name="Heitman J."/>
        </authorList>
    </citation>
    <scope>NUCLEOTIDE SEQUENCE [LARGE SCALE GENOMIC DNA]</scope>
    <source>
        <strain evidence="5 6">CBS 6074</strain>
    </source>
</reference>
<feature type="region of interest" description="Disordered" evidence="4">
    <location>
        <begin position="236"/>
        <end position="390"/>
    </location>
</feature>
<dbReference type="Proteomes" id="UP001355207">
    <property type="component" value="Chromosome 8"/>
</dbReference>
<dbReference type="InterPro" id="IPR008501">
    <property type="entry name" value="THOC7/Mft1"/>
</dbReference>
<evidence type="ECO:0000256" key="2">
    <source>
        <dbReference type="ARBA" id="ARBA00023242"/>
    </source>
</evidence>
<protein>
    <recommendedName>
        <fullName evidence="7">THO complex subunit 7</fullName>
    </recommendedName>
</protein>
<keyword evidence="2" id="KW-0539">Nucleus</keyword>
<evidence type="ECO:0000313" key="5">
    <source>
        <dbReference type="EMBL" id="WWC91144.1"/>
    </source>
</evidence>
<evidence type="ECO:0000256" key="1">
    <source>
        <dbReference type="ARBA" id="ARBA00004123"/>
    </source>
</evidence>
<dbReference type="Pfam" id="PF05615">
    <property type="entry name" value="THOC7"/>
    <property type="match status" value="1"/>
</dbReference>
<dbReference type="GeneID" id="91096755"/>
<dbReference type="EMBL" id="CP144105">
    <property type="protein sequence ID" value="WWC91144.1"/>
    <property type="molecule type" value="Genomic_DNA"/>
</dbReference>
<feature type="compositionally biased region" description="Polar residues" evidence="4">
    <location>
        <begin position="313"/>
        <end position="334"/>
    </location>
</feature>
<organism evidence="5 6">
    <name type="scientific">Kwoniella dendrophila CBS 6074</name>
    <dbReference type="NCBI Taxonomy" id="1295534"/>
    <lineage>
        <taxon>Eukaryota</taxon>
        <taxon>Fungi</taxon>
        <taxon>Dikarya</taxon>
        <taxon>Basidiomycota</taxon>
        <taxon>Agaricomycotina</taxon>
        <taxon>Tremellomycetes</taxon>
        <taxon>Tremellales</taxon>
        <taxon>Cryptococcaceae</taxon>
        <taxon>Kwoniella</taxon>
    </lineage>
</organism>
<feature type="compositionally biased region" description="Low complexity" evidence="4">
    <location>
        <begin position="372"/>
        <end position="384"/>
    </location>
</feature>
<feature type="coiled-coil region" evidence="3">
    <location>
        <begin position="93"/>
        <end position="157"/>
    </location>
</feature>
<feature type="compositionally biased region" description="Acidic residues" evidence="4">
    <location>
        <begin position="348"/>
        <end position="358"/>
    </location>
</feature>
<dbReference type="AlphaFoldDB" id="A0AAX4K1U1"/>
<dbReference type="GO" id="GO:0006397">
    <property type="term" value="P:mRNA processing"/>
    <property type="evidence" value="ECO:0007669"/>
    <property type="project" value="InterPro"/>
</dbReference>
<keyword evidence="6" id="KW-1185">Reference proteome</keyword>
<gene>
    <name evidence="5" type="ORF">L201_006085</name>
</gene>
<dbReference type="GO" id="GO:0000445">
    <property type="term" value="C:THO complex part of transcription export complex"/>
    <property type="evidence" value="ECO:0007669"/>
    <property type="project" value="InterPro"/>
</dbReference>
<evidence type="ECO:0000256" key="3">
    <source>
        <dbReference type="SAM" id="Coils"/>
    </source>
</evidence>
<evidence type="ECO:0000313" key="6">
    <source>
        <dbReference type="Proteomes" id="UP001355207"/>
    </source>
</evidence>
<feature type="compositionally biased region" description="Low complexity" evidence="4">
    <location>
        <begin position="294"/>
        <end position="308"/>
    </location>
</feature>
<keyword evidence="3" id="KW-0175">Coiled coil</keyword>
<dbReference type="RefSeq" id="XP_066077907.1">
    <property type="nucleotide sequence ID" value="XM_066221810.1"/>
</dbReference>
<evidence type="ECO:0000256" key="4">
    <source>
        <dbReference type="SAM" id="MobiDB-lite"/>
    </source>
</evidence>
<accession>A0AAX4K1U1</accession>
<comment type="subcellular location">
    <subcellularLocation>
        <location evidence="1">Nucleus</location>
    </subcellularLocation>
</comment>